<dbReference type="CDD" id="cd13603">
    <property type="entry name" value="PBP2_TRAP_Siap_TeaA_like"/>
    <property type="match status" value="1"/>
</dbReference>
<sequence>MKKLFLFLTLAVMSVCLVIPSQVFAEKVLKLGFGDPINSDQGAIAKQFKYLVEGYTGGDVKIQLFPGSALGNETEMLQNTRSGELDLCMLSVPNLSPFSRKINILTFPYVIKSMRDAVTITTGKLGAQWNDILQKEAGIRILAWTYSNFRHLTNSKRKITSMADLKGLKVRVPQNALMIASYEAWGANPTPMAWPETFTALQQGVVDGQDNPYIVNYTMKFQEVQKYITPLHYQFSLQPMIIGEKHFQKMDQNLKDILIRAGIEAQQYCVLFQMEESEKALQAMLDAGMEYSEFSDEDKMIQVAKENVWPEYYDKVGGKDAVMEVVAELEKADKARQAQ</sequence>
<dbReference type="AlphaFoldDB" id="S0G4J2"/>
<dbReference type="InterPro" id="IPR004682">
    <property type="entry name" value="TRAP_DctP"/>
</dbReference>
<dbReference type="PANTHER" id="PTHR33376:SF7">
    <property type="entry name" value="C4-DICARBOXYLATE-BINDING PROTEIN DCTB"/>
    <property type="match status" value="1"/>
</dbReference>
<dbReference type="GO" id="GO:0055085">
    <property type="term" value="P:transmembrane transport"/>
    <property type="evidence" value="ECO:0007669"/>
    <property type="project" value="InterPro"/>
</dbReference>
<dbReference type="InterPro" id="IPR018389">
    <property type="entry name" value="DctP_fam"/>
</dbReference>
<dbReference type="Proteomes" id="UP000014216">
    <property type="component" value="Unassembled WGS sequence"/>
</dbReference>
<name>S0G4J2_9BACT</name>
<reference evidence="5 6" key="1">
    <citation type="journal article" date="2013" name="Genome Announc.">
        <title>Draft Genome Sequence of Desulfotignum phosphitoxidans DSM 13687 Strain FiPS-3.</title>
        <authorList>
            <person name="Poehlein A."/>
            <person name="Daniel R."/>
            <person name="Simeonova D.D."/>
        </authorList>
    </citation>
    <scope>NUCLEOTIDE SEQUENCE [LARGE SCALE GENOMIC DNA]</scope>
    <source>
        <strain evidence="5 6">DSM 13687</strain>
    </source>
</reference>
<evidence type="ECO:0000256" key="3">
    <source>
        <dbReference type="ARBA" id="ARBA00022729"/>
    </source>
</evidence>
<dbReference type="InterPro" id="IPR038404">
    <property type="entry name" value="TRAP_DctP_sf"/>
</dbReference>
<comment type="similarity">
    <text evidence="1">Belongs to the bacterial solute-binding protein 7 family.</text>
</comment>
<dbReference type="PATRIC" id="fig|1286635.3.peg.2924"/>
<dbReference type="PIRSF" id="PIRSF006470">
    <property type="entry name" value="DctB"/>
    <property type="match status" value="1"/>
</dbReference>
<dbReference type="PANTHER" id="PTHR33376">
    <property type="match status" value="1"/>
</dbReference>
<accession>S0G4J2</accession>
<dbReference type="Gene3D" id="3.40.190.170">
    <property type="entry name" value="Bacterial extracellular solute-binding protein, family 7"/>
    <property type="match status" value="1"/>
</dbReference>
<evidence type="ECO:0000313" key="6">
    <source>
        <dbReference type="Proteomes" id="UP000014216"/>
    </source>
</evidence>
<dbReference type="Pfam" id="PF03480">
    <property type="entry name" value="DctP"/>
    <property type="match status" value="1"/>
</dbReference>
<evidence type="ECO:0000256" key="4">
    <source>
        <dbReference type="SAM" id="SignalP"/>
    </source>
</evidence>
<dbReference type="RefSeq" id="WP_006966660.1">
    <property type="nucleotide sequence ID" value="NZ_APJX01000006.1"/>
</dbReference>
<dbReference type="GO" id="GO:0030288">
    <property type="term" value="C:outer membrane-bounded periplasmic space"/>
    <property type="evidence" value="ECO:0007669"/>
    <property type="project" value="InterPro"/>
</dbReference>
<organism evidence="5 6">
    <name type="scientific">Desulfotignum phosphitoxidans DSM 13687</name>
    <dbReference type="NCBI Taxonomy" id="1286635"/>
    <lineage>
        <taxon>Bacteria</taxon>
        <taxon>Pseudomonadati</taxon>
        <taxon>Thermodesulfobacteriota</taxon>
        <taxon>Desulfobacteria</taxon>
        <taxon>Desulfobacterales</taxon>
        <taxon>Desulfobacteraceae</taxon>
        <taxon>Desulfotignum</taxon>
    </lineage>
</organism>
<feature type="signal peptide" evidence="4">
    <location>
        <begin position="1"/>
        <end position="25"/>
    </location>
</feature>
<dbReference type="OrthoDB" id="8690069at2"/>
<evidence type="ECO:0000256" key="2">
    <source>
        <dbReference type="ARBA" id="ARBA00022448"/>
    </source>
</evidence>
<feature type="chain" id="PRO_5004486994" evidence="4">
    <location>
        <begin position="26"/>
        <end position="339"/>
    </location>
</feature>
<keyword evidence="3 4" id="KW-0732">Signal</keyword>
<dbReference type="SUPFAM" id="SSF53850">
    <property type="entry name" value="Periplasmic binding protein-like II"/>
    <property type="match status" value="1"/>
</dbReference>
<protein>
    <submittedName>
        <fullName evidence="5">TRAP-type C4-dicarboxylate transporter, periplasmatic component DctP</fullName>
    </submittedName>
</protein>
<dbReference type="EMBL" id="APJX01000006">
    <property type="protein sequence ID" value="EMS78861.1"/>
    <property type="molecule type" value="Genomic_DNA"/>
</dbReference>
<gene>
    <name evidence="5" type="primary">dctP2</name>
    <name evidence="5" type="ORF">Dpo_6c00600</name>
</gene>
<proteinExistence type="inferred from homology"/>
<evidence type="ECO:0000313" key="5">
    <source>
        <dbReference type="EMBL" id="EMS78861.1"/>
    </source>
</evidence>
<keyword evidence="2" id="KW-0813">Transport</keyword>
<evidence type="ECO:0000256" key="1">
    <source>
        <dbReference type="ARBA" id="ARBA00009023"/>
    </source>
</evidence>
<dbReference type="NCBIfam" id="TIGR00787">
    <property type="entry name" value="dctP"/>
    <property type="match status" value="1"/>
</dbReference>
<keyword evidence="6" id="KW-1185">Reference proteome</keyword>
<comment type="caution">
    <text evidence="5">The sequence shown here is derived from an EMBL/GenBank/DDBJ whole genome shotgun (WGS) entry which is preliminary data.</text>
</comment>
<dbReference type="NCBIfam" id="NF037995">
    <property type="entry name" value="TRAP_S1"/>
    <property type="match status" value="1"/>
</dbReference>